<feature type="chain" id="PRO_5022040361" description="M23ase beta-sheet core domain-containing protein" evidence="1">
    <location>
        <begin position="23"/>
        <end position="245"/>
    </location>
</feature>
<keyword evidence="1" id="KW-0732">Signal</keyword>
<reference evidence="3 4" key="1">
    <citation type="submission" date="2019-07" db="EMBL/GenBank/DDBJ databases">
        <title>Whole genome shotgun sequence of Adhaeribacter aerolatus NBRC 106133.</title>
        <authorList>
            <person name="Hosoyama A."/>
            <person name="Uohara A."/>
            <person name="Ohji S."/>
            <person name="Ichikawa N."/>
        </authorList>
    </citation>
    <scope>NUCLEOTIDE SEQUENCE [LARGE SCALE GENOMIC DNA]</scope>
    <source>
        <strain evidence="3 4">NBRC 106133</strain>
    </source>
</reference>
<keyword evidence="4" id="KW-1185">Reference proteome</keyword>
<dbReference type="InterPro" id="IPR011055">
    <property type="entry name" value="Dup_hybrid_motif"/>
</dbReference>
<dbReference type="EMBL" id="BJYS01000024">
    <property type="protein sequence ID" value="GEO05506.1"/>
    <property type="molecule type" value="Genomic_DNA"/>
</dbReference>
<evidence type="ECO:0000259" key="2">
    <source>
        <dbReference type="Pfam" id="PF01551"/>
    </source>
</evidence>
<dbReference type="CDD" id="cd12797">
    <property type="entry name" value="M23_peptidase"/>
    <property type="match status" value="1"/>
</dbReference>
<evidence type="ECO:0000256" key="1">
    <source>
        <dbReference type="SAM" id="SignalP"/>
    </source>
</evidence>
<dbReference type="GO" id="GO:0004222">
    <property type="term" value="F:metalloendopeptidase activity"/>
    <property type="evidence" value="ECO:0007669"/>
    <property type="project" value="TreeGrafter"/>
</dbReference>
<dbReference type="Proteomes" id="UP000321532">
    <property type="component" value="Unassembled WGS sequence"/>
</dbReference>
<protein>
    <recommendedName>
        <fullName evidence="2">M23ase beta-sheet core domain-containing protein</fullName>
    </recommendedName>
</protein>
<feature type="domain" description="M23ase beta-sheet core" evidence="2">
    <location>
        <begin position="126"/>
        <end position="221"/>
    </location>
</feature>
<organism evidence="3 4">
    <name type="scientific">Adhaeribacter aerolatus</name>
    <dbReference type="NCBI Taxonomy" id="670289"/>
    <lineage>
        <taxon>Bacteria</taxon>
        <taxon>Pseudomonadati</taxon>
        <taxon>Bacteroidota</taxon>
        <taxon>Cytophagia</taxon>
        <taxon>Cytophagales</taxon>
        <taxon>Hymenobacteraceae</taxon>
        <taxon>Adhaeribacter</taxon>
    </lineage>
</organism>
<comment type="caution">
    <text evidence="3">The sequence shown here is derived from an EMBL/GenBank/DDBJ whole genome shotgun (WGS) entry which is preliminary data.</text>
</comment>
<dbReference type="AlphaFoldDB" id="A0A512B0L4"/>
<dbReference type="PANTHER" id="PTHR21666:SF270">
    <property type="entry name" value="MUREIN HYDROLASE ACTIVATOR ENVC"/>
    <property type="match status" value="1"/>
</dbReference>
<dbReference type="Gene3D" id="2.70.70.10">
    <property type="entry name" value="Glucose Permease (Domain IIA)"/>
    <property type="match status" value="1"/>
</dbReference>
<evidence type="ECO:0000313" key="4">
    <source>
        <dbReference type="Proteomes" id="UP000321532"/>
    </source>
</evidence>
<name>A0A512B0L4_9BACT</name>
<proteinExistence type="predicted"/>
<dbReference type="OrthoDB" id="9810477at2"/>
<dbReference type="RefSeq" id="WP_146899631.1">
    <property type="nucleotide sequence ID" value="NZ_BJYS01000024.1"/>
</dbReference>
<evidence type="ECO:0000313" key="3">
    <source>
        <dbReference type="EMBL" id="GEO05506.1"/>
    </source>
</evidence>
<dbReference type="PANTHER" id="PTHR21666">
    <property type="entry name" value="PEPTIDASE-RELATED"/>
    <property type="match status" value="1"/>
</dbReference>
<feature type="signal peptide" evidence="1">
    <location>
        <begin position="1"/>
        <end position="22"/>
    </location>
</feature>
<dbReference type="Pfam" id="PF01551">
    <property type="entry name" value="Peptidase_M23"/>
    <property type="match status" value="1"/>
</dbReference>
<gene>
    <name evidence="3" type="ORF">AAE02nite_31700</name>
</gene>
<accession>A0A512B0L4</accession>
<dbReference type="SUPFAM" id="SSF51261">
    <property type="entry name" value="Duplicated hybrid motif"/>
    <property type="match status" value="1"/>
</dbReference>
<sequence>MPRHLKWTAFSFIFLANIQLHAQGFAIGKDTAIWEEISEAEKLKASLLWLKKRALKEEIKKATIDLLKHAATYNDVYTVLRISNWDSGMMRTIPSLVPIRQAKIIKFKISSGFGYRKHPLKNNDMFHGGIDIPAPNGTPVYAVADAVVISAVKFHSSLGNFVQLNHLNGFITLYGHLLRFIVLPGQTVKQGQVIGYVGQSGWSTGPHLHYILIKNGFALDPYPFCFLMFEKFRAKEKPVYSGSSK</sequence>
<dbReference type="InterPro" id="IPR016047">
    <property type="entry name" value="M23ase_b-sheet_dom"/>
</dbReference>
<dbReference type="InterPro" id="IPR050570">
    <property type="entry name" value="Cell_wall_metabolism_enzyme"/>
</dbReference>